<accession>A0A2P5YF07</accession>
<evidence type="ECO:0000313" key="2">
    <source>
        <dbReference type="EMBL" id="PPS14176.1"/>
    </source>
</evidence>
<keyword evidence="1" id="KW-0812">Transmembrane</keyword>
<name>A0A2P5YF07_GOSBA</name>
<organism evidence="2 3">
    <name type="scientific">Gossypium barbadense</name>
    <name type="common">Sea Island cotton</name>
    <name type="synonym">Hibiscus barbadensis</name>
    <dbReference type="NCBI Taxonomy" id="3634"/>
    <lineage>
        <taxon>Eukaryota</taxon>
        <taxon>Viridiplantae</taxon>
        <taxon>Streptophyta</taxon>
        <taxon>Embryophyta</taxon>
        <taxon>Tracheophyta</taxon>
        <taxon>Spermatophyta</taxon>
        <taxon>Magnoliopsida</taxon>
        <taxon>eudicotyledons</taxon>
        <taxon>Gunneridae</taxon>
        <taxon>Pentapetalae</taxon>
        <taxon>rosids</taxon>
        <taxon>malvids</taxon>
        <taxon>Malvales</taxon>
        <taxon>Malvaceae</taxon>
        <taxon>Malvoideae</taxon>
        <taxon>Gossypium</taxon>
    </lineage>
</organism>
<dbReference type="OrthoDB" id="1885878at2759"/>
<keyword evidence="1" id="KW-1133">Transmembrane helix</keyword>
<feature type="transmembrane region" description="Helical" evidence="1">
    <location>
        <begin position="247"/>
        <end position="267"/>
    </location>
</feature>
<sequence>MGISQSASKRVTSALVNSSQFNSACDLVYSQCLSLTQEAYPGVFPYQLLNAAANLHQHLTSLRPHSLILRWVPHPPARSQVDSAFRFVTRHQDNPRSDEEALLLDSSDFREWAVVLFSDAVVGNAGKAVLQRVPVGVLGIAGIGAAARTGKEVVGAAIGVYALGVATSIYLSLSVDSAFRFVTRHQDNPRSDEEALLLDSSDFREWAVVLFSDAVVGNAGKAVLQRVPVGVLGIAGIGAAARRGKEVVGAAIGVYALGMATSIYLSLSG</sequence>
<dbReference type="PANTHER" id="PTHR36743">
    <property type="entry name" value="OS04G0495300 PROTEIN"/>
    <property type="match status" value="1"/>
</dbReference>
<dbReference type="Proteomes" id="UP000239757">
    <property type="component" value="Unassembled WGS sequence"/>
</dbReference>
<dbReference type="EMBL" id="KZ663278">
    <property type="protein sequence ID" value="PPS14176.1"/>
    <property type="molecule type" value="Genomic_DNA"/>
</dbReference>
<evidence type="ECO:0000256" key="1">
    <source>
        <dbReference type="SAM" id="Phobius"/>
    </source>
</evidence>
<reference evidence="2 3" key="1">
    <citation type="submission" date="2015-01" db="EMBL/GenBank/DDBJ databases">
        <title>Genome of allotetraploid Gossypium barbadense reveals genomic plasticity and fiber elongation in cotton evolution.</title>
        <authorList>
            <person name="Chen X."/>
            <person name="Liu X."/>
            <person name="Zhao B."/>
            <person name="Zheng H."/>
            <person name="Hu Y."/>
            <person name="Lu G."/>
            <person name="Yang C."/>
            <person name="Chen J."/>
            <person name="Shan C."/>
            <person name="Zhang L."/>
            <person name="Zhou Y."/>
            <person name="Wang L."/>
            <person name="Guo W."/>
            <person name="Bai Y."/>
            <person name="Ruan J."/>
            <person name="Shangguan X."/>
            <person name="Mao Y."/>
            <person name="Jiang J."/>
            <person name="Zhu Y."/>
            <person name="Lei J."/>
            <person name="Kang H."/>
            <person name="Chen S."/>
            <person name="He X."/>
            <person name="Wang R."/>
            <person name="Wang Y."/>
            <person name="Chen J."/>
            <person name="Wang L."/>
            <person name="Yu S."/>
            <person name="Wang B."/>
            <person name="Wei J."/>
            <person name="Song S."/>
            <person name="Lu X."/>
            <person name="Gao Z."/>
            <person name="Gu W."/>
            <person name="Deng X."/>
            <person name="Ma D."/>
            <person name="Wang S."/>
            <person name="Liang W."/>
            <person name="Fang L."/>
            <person name="Cai C."/>
            <person name="Zhu X."/>
            <person name="Zhou B."/>
            <person name="Zhang Y."/>
            <person name="Chen Z."/>
            <person name="Xu S."/>
            <person name="Zhu R."/>
            <person name="Wang S."/>
            <person name="Zhang T."/>
            <person name="Zhao G."/>
        </authorList>
    </citation>
    <scope>NUCLEOTIDE SEQUENCE [LARGE SCALE GENOMIC DNA]</scope>
    <source>
        <strain evidence="3">cv. Xinhai21</strain>
        <tissue evidence="2">Leaf</tissue>
    </source>
</reference>
<proteinExistence type="predicted"/>
<protein>
    <submittedName>
        <fullName evidence="2">Uncharacterized protein</fullName>
    </submittedName>
</protein>
<dbReference type="AlphaFoldDB" id="A0A2P5YF07"/>
<keyword evidence="1" id="KW-0472">Membrane</keyword>
<gene>
    <name evidence="2" type="ORF">GOBAR_AA06403</name>
</gene>
<dbReference type="PANTHER" id="PTHR36743:SF1">
    <property type="entry name" value="OS04G0495300 PROTEIN"/>
    <property type="match status" value="1"/>
</dbReference>
<evidence type="ECO:0000313" key="3">
    <source>
        <dbReference type="Proteomes" id="UP000239757"/>
    </source>
</evidence>